<dbReference type="EMBL" id="JMQN01000040">
    <property type="protein sequence ID" value="KEA63144.1"/>
    <property type="molecule type" value="Genomic_DNA"/>
</dbReference>
<dbReference type="Gene3D" id="1.10.287.130">
    <property type="match status" value="1"/>
</dbReference>
<dbReference type="Pfam" id="PF14689">
    <property type="entry name" value="SPOB_a"/>
    <property type="match status" value="1"/>
</dbReference>
<feature type="transmembrane region" description="Helical" evidence="14">
    <location>
        <begin position="173"/>
        <end position="193"/>
    </location>
</feature>
<dbReference type="RefSeq" id="WP_036189030.1">
    <property type="nucleotide sequence ID" value="NZ_JMQN01000040.1"/>
</dbReference>
<keyword evidence="7 14" id="KW-0812">Transmembrane</keyword>
<keyword evidence="11 14" id="KW-1133">Transmembrane helix</keyword>
<keyword evidence="6 17" id="KW-0808">Transferase</keyword>
<dbReference type="InterPro" id="IPR003594">
    <property type="entry name" value="HATPase_dom"/>
</dbReference>
<accession>A0A081FX89</accession>
<evidence type="ECO:0000313" key="18">
    <source>
        <dbReference type="Proteomes" id="UP000028252"/>
    </source>
</evidence>
<dbReference type="SMART" id="SM00091">
    <property type="entry name" value="PAS"/>
    <property type="match status" value="1"/>
</dbReference>
<dbReference type="NCBIfam" id="TIGR00229">
    <property type="entry name" value="sensory_box"/>
    <property type="match status" value="1"/>
</dbReference>
<evidence type="ECO:0000256" key="8">
    <source>
        <dbReference type="ARBA" id="ARBA00022741"/>
    </source>
</evidence>
<dbReference type="Gene3D" id="3.30.565.10">
    <property type="entry name" value="Histidine kinase-like ATPase, C-terminal domain"/>
    <property type="match status" value="1"/>
</dbReference>
<dbReference type="SUPFAM" id="SSF55874">
    <property type="entry name" value="ATPase domain of HSP90 chaperone/DNA topoisomerase II/histidine kinase"/>
    <property type="match status" value="1"/>
</dbReference>
<evidence type="ECO:0000313" key="17">
    <source>
        <dbReference type="EMBL" id="KEA63144.1"/>
    </source>
</evidence>
<dbReference type="InterPro" id="IPR016120">
    <property type="entry name" value="Sig_transdc_His_kin_SpoOB"/>
</dbReference>
<keyword evidence="18" id="KW-1185">Reference proteome</keyword>
<dbReference type="Pfam" id="PF02518">
    <property type="entry name" value="HATPase_c"/>
    <property type="match status" value="1"/>
</dbReference>
<evidence type="ECO:0000256" key="3">
    <source>
        <dbReference type="ARBA" id="ARBA00012438"/>
    </source>
</evidence>
<dbReference type="Proteomes" id="UP000028252">
    <property type="component" value="Unassembled WGS sequence"/>
</dbReference>
<dbReference type="InterPro" id="IPR035965">
    <property type="entry name" value="PAS-like_dom_sf"/>
</dbReference>
<dbReference type="PANTHER" id="PTHR43547">
    <property type="entry name" value="TWO-COMPONENT HISTIDINE KINASE"/>
    <property type="match status" value="1"/>
</dbReference>
<keyword evidence="13 14" id="KW-0472">Membrane</keyword>
<comment type="subcellular location">
    <subcellularLocation>
        <location evidence="2">Cell membrane</location>
        <topology evidence="2">Multi-pass membrane protein</topology>
    </subcellularLocation>
</comment>
<keyword evidence="12" id="KW-0902">Two-component regulatory system</keyword>
<feature type="domain" description="PAS" evidence="16">
    <location>
        <begin position="219"/>
        <end position="287"/>
    </location>
</feature>
<dbReference type="PATRIC" id="fig|1232683.4.peg.2621"/>
<dbReference type="InterPro" id="IPR033463">
    <property type="entry name" value="sCache_3"/>
</dbReference>
<dbReference type="SMART" id="SM00387">
    <property type="entry name" value="HATPase_c"/>
    <property type="match status" value="1"/>
</dbReference>
<comment type="catalytic activity">
    <reaction evidence="1">
        <text>ATP + protein L-histidine = ADP + protein N-phospho-L-histidine.</text>
        <dbReference type="EC" id="2.7.13.3"/>
    </reaction>
</comment>
<keyword evidence="8" id="KW-0547">Nucleotide-binding</keyword>
<dbReference type="GO" id="GO:0005524">
    <property type="term" value="F:ATP binding"/>
    <property type="evidence" value="ECO:0007669"/>
    <property type="project" value="UniProtKB-KW"/>
</dbReference>
<dbReference type="PRINTS" id="PR00344">
    <property type="entry name" value="BCTRLSENSOR"/>
</dbReference>
<dbReference type="InterPro" id="IPR039506">
    <property type="entry name" value="SPOB_a"/>
</dbReference>
<dbReference type="GO" id="GO:0005886">
    <property type="term" value="C:plasma membrane"/>
    <property type="evidence" value="ECO:0007669"/>
    <property type="project" value="UniProtKB-SubCell"/>
</dbReference>
<protein>
    <recommendedName>
        <fullName evidence="3">histidine kinase</fullName>
        <ecNumber evidence="3">2.7.13.3</ecNumber>
    </recommendedName>
</protein>
<dbReference type="EC" id="2.7.13.3" evidence="3"/>
<dbReference type="InterPro" id="IPR036890">
    <property type="entry name" value="HATPase_C_sf"/>
</dbReference>
<evidence type="ECO:0000256" key="11">
    <source>
        <dbReference type="ARBA" id="ARBA00022989"/>
    </source>
</evidence>
<dbReference type="CDD" id="cd16915">
    <property type="entry name" value="HATPase_DpiB-CitA-like"/>
    <property type="match status" value="1"/>
</dbReference>
<dbReference type="Pfam" id="PF00989">
    <property type="entry name" value="PAS"/>
    <property type="match status" value="1"/>
</dbReference>
<keyword evidence="5" id="KW-0597">Phosphoprotein</keyword>
<organism evidence="17 18">
    <name type="scientific">Marinobacterium lacunae</name>
    <dbReference type="NCBI Taxonomy" id="1232683"/>
    <lineage>
        <taxon>Bacteria</taxon>
        <taxon>Pseudomonadati</taxon>
        <taxon>Pseudomonadota</taxon>
        <taxon>Gammaproteobacteria</taxon>
        <taxon>Oceanospirillales</taxon>
        <taxon>Oceanospirillaceae</taxon>
        <taxon>Marinobacterium</taxon>
    </lineage>
</organism>
<dbReference type="InterPro" id="IPR004358">
    <property type="entry name" value="Sig_transdc_His_kin-like_C"/>
</dbReference>
<evidence type="ECO:0000256" key="7">
    <source>
        <dbReference type="ARBA" id="ARBA00022692"/>
    </source>
</evidence>
<dbReference type="STRING" id="1232683.ADIMK_2668"/>
<dbReference type="SUPFAM" id="SSF55890">
    <property type="entry name" value="Sporulation response regulatory protein Spo0B"/>
    <property type="match status" value="1"/>
</dbReference>
<evidence type="ECO:0000256" key="1">
    <source>
        <dbReference type="ARBA" id="ARBA00000085"/>
    </source>
</evidence>
<dbReference type="GO" id="GO:0006355">
    <property type="term" value="P:regulation of DNA-templated transcription"/>
    <property type="evidence" value="ECO:0007669"/>
    <property type="project" value="InterPro"/>
</dbReference>
<reference evidence="17 18" key="1">
    <citation type="submission" date="2014-04" db="EMBL/GenBank/DDBJ databases">
        <title>Marinobacterium kochiensis sp. nov., isolated from sediment sample collected from Kochi backwaters in Kerala, India.</title>
        <authorList>
            <person name="Singh A."/>
            <person name="Pinnaka A.K."/>
        </authorList>
    </citation>
    <scope>NUCLEOTIDE SEQUENCE [LARGE SCALE GENOMIC DNA]</scope>
    <source>
        <strain evidence="17 18">AK27</strain>
    </source>
</reference>
<sequence length="528" mass="57737">MPRIRLRISTRLMLVLCLLVLLQSALLGGFALRHLGDSLEDQMAQRALQLASMISQTPSIREAVAANDSEATQRIASELRDATDASFISIGNAQGIRLAHPLPDRIGKPMVGGDNDEVLKQGHTIISQAVGSMGPSIRGKAPVFNDVGEIVGVVSIGYLTQEIDETVLTYQRVVITVTLVLLVLSVLVASWIARRFRAAIFDLEPHEIAALFEERNATLESIREGIIAINTDGQITTCNQAAIETLGLDARNLINRPIREVVPDSRLPDLLESGEPEFDTEMVIDGRSLIINRIPIRVKGRLTGVVASFRVRDELAMVSRQLTRIRQYAETLRSQAHEYANKLHTIAGLIQLDKSDEALELIGQETRDHQAMLRWLVDSVDDPVVSGCLLGKFNRAHELGLQLVIDPDSHLGPLPANITPERLVTLIGNLIDNAFDATLSAKGRSVLLSMTDIGQDLIFEVEDQGPGIAEADMPRVFERGFSRKAEGRGIGLYLVKEGVSQLGGEIVVENLNDGGARFTLYLPKETLG</sequence>
<dbReference type="eggNOG" id="COG3290">
    <property type="taxonomic scope" value="Bacteria"/>
</dbReference>
<dbReference type="Pfam" id="PF17203">
    <property type="entry name" value="sCache_3_2"/>
    <property type="match status" value="1"/>
</dbReference>
<dbReference type="PROSITE" id="PS50112">
    <property type="entry name" value="PAS"/>
    <property type="match status" value="1"/>
</dbReference>
<dbReference type="Gene3D" id="3.30.450.20">
    <property type="entry name" value="PAS domain"/>
    <property type="match status" value="2"/>
</dbReference>
<evidence type="ECO:0000256" key="13">
    <source>
        <dbReference type="ARBA" id="ARBA00023136"/>
    </source>
</evidence>
<evidence type="ECO:0000256" key="10">
    <source>
        <dbReference type="ARBA" id="ARBA00022840"/>
    </source>
</evidence>
<keyword evidence="4" id="KW-1003">Cell membrane</keyword>
<dbReference type="PROSITE" id="PS50109">
    <property type="entry name" value="HIS_KIN"/>
    <property type="match status" value="1"/>
</dbReference>
<evidence type="ECO:0000256" key="14">
    <source>
        <dbReference type="SAM" id="Phobius"/>
    </source>
</evidence>
<evidence type="ECO:0000256" key="4">
    <source>
        <dbReference type="ARBA" id="ARBA00022475"/>
    </source>
</evidence>
<evidence type="ECO:0000259" key="16">
    <source>
        <dbReference type="PROSITE" id="PS50112"/>
    </source>
</evidence>
<evidence type="ECO:0000256" key="6">
    <source>
        <dbReference type="ARBA" id="ARBA00022679"/>
    </source>
</evidence>
<dbReference type="SUPFAM" id="SSF55785">
    <property type="entry name" value="PYP-like sensor domain (PAS domain)"/>
    <property type="match status" value="1"/>
</dbReference>
<dbReference type="AlphaFoldDB" id="A0A081FX89"/>
<dbReference type="GO" id="GO:0000155">
    <property type="term" value="F:phosphorelay sensor kinase activity"/>
    <property type="evidence" value="ECO:0007669"/>
    <property type="project" value="InterPro"/>
</dbReference>
<keyword evidence="9 17" id="KW-0418">Kinase</keyword>
<dbReference type="OrthoDB" id="9792686at2"/>
<dbReference type="CDD" id="cd00130">
    <property type="entry name" value="PAS"/>
    <property type="match status" value="1"/>
</dbReference>
<proteinExistence type="predicted"/>
<evidence type="ECO:0000256" key="2">
    <source>
        <dbReference type="ARBA" id="ARBA00004651"/>
    </source>
</evidence>
<dbReference type="InterPro" id="IPR013767">
    <property type="entry name" value="PAS_fold"/>
</dbReference>
<comment type="caution">
    <text evidence="17">The sequence shown here is derived from an EMBL/GenBank/DDBJ whole genome shotgun (WGS) entry which is preliminary data.</text>
</comment>
<evidence type="ECO:0000256" key="5">
    <source>
        <dbReference type="ARBA" id="ARBA00022553"/>
    </source>
</evidence>
<dbReference type="InterPro" id="IPR029151">
    <property type="entry name" value="Sensor-like_sf"/>
</dbReference>
<gene>
    <name evidence="17" type="ORF">ADIMK_2668</name>
</gene>
<dbReference type="InterPro" id="IPR000014">
    <property type="entry name" value="PAS"/>
</dbReference>
<dbReference type="InterPro" id="IPR005467">
    <property type="entry name" value="His_kinase_dom"/>
</dbReference>
<name>A0A081FX89_9GAMM</name>
<dbReference type="PANTHER" id="PTHR43547:SF3">
    <property type="entry name" value="SENSOR PROTEIN CITS"/>
    <property type="match status" value="1"/>
</dbReference>
<feature type="domain" description="Histidine kinase" evidence="15">
    <location>
        <begin position="334"/>
        <end position="526"/>
    </location>
</feature>
<dbReference type="SUPFAM" id="SSF103190">
    <property type="entry name" value="Sensory domain-like"/>
    <property type="match status" value="1"/>
</dbReference>
<evidence type="ECO:0000259" key="15">
    <source>
        <dbReference type="PROSITE" id="PS50109"/>
    </source>
</evidence>
<keyword evidence="10" id="KW-0067">ATP-binding</keyword>
<evidence type="ECO:0000256" key="12">
    <source>
        <dbReference type="ARBA" id="ARBA00023012"/>
    </source>
</evidence>
<dbReference type="FunFam" id="3.30.450.20:FF:000018">
    <property type="entry name" value="Sensor histidine kinase DcuS"/>
    <property type="match status" value="1"/>
</dbReference>
<evidence type="ECO:0000256" key="9">
    <source>
        <dbReference type="ARBA" id="ARBA00022777"/>
    </source>
</evidence>